<sequence>MKKTLLTLFLAMAVAAGASAAQQTEVDKGDRYDYKYPVFTQENPQAAQRMNRDIQKMVKKSRKDLRQPDMRAVGSNYEMIYENDQFVCLTFNTWYYYDKAAHGMYYTHGIVYDKDTGKRVPYTRFIEKLDAEQLKQDIKAKKLPVYGADLKTVSEAPFIDNIDNFKVSKDYIITEDGHLYLMYQPYELDCYAAGVTYVKVK</sequence>
<feature type="signal peptide" evidence="1">
    <location>
        <begin position="1"/>
        <end position="20"/>
    </location>
</feature>
<keyword evidence="1" id="KW-0732">Signal</keyword>
<dbReference type="InterPro" id="IPR037126">
    <property type="entry name" value="PdaC/RsiV-like_sf"/>
</dbReference>
<evidence type="ECO:0000259" key="2">
    <source>
        <dbReference type="Pfam" id="PF11738"/>
    </source>
</evidence>
<dbReference type="Pfam" id="PF11738">
    <property type="entry name" value="DUF3298"/>
    <property type="match status" value="1"/>
</dbReference>
<dbReference type="Gene3D" id="3.30.565.40">
    <property type="entry name" value="Fervidobacterium nodosum Rt17-B1 like"/>
    <property type="match status" value="1"/>
</dbReference>
<proteinExistence type="predicted"/>
<dbReference type="RefSeq" id="WP_293392816.1">
    <property type="nucleotide sequence ID" value="NZ_DBFCDI010000099.1"/>
</dbReference>
<feature type="domain" description="DUF3298" evidence="2">
    <location>
        <begin position="126"/>
        <end position="200"/>
    </location>
</feature>
<dbReference type="Proteomes" id="UP000186777">
    <property type="component" value="Unassembled WGS sequence"/>
</dbReference>
<dbReference type="AlphaFoldDB" id="A0A1Q6R903"/>
<organism evidence="3 4">
    <name type="scientific">Phascolarctobacterium succinatutens</name>
    <dbReference type="NCBI Taxonomy" id="626940"/>
    <lineage>
        <taxon>Bacteria</taxon>
        <taxon>Bacillati</taxon>
        <taxon>Bacillota</taxon>
        <taxon>Negativicutes</taxon>
        <taxon>Acidaminococcales</taxon>
        <taxon>Acidaminococcaceae</taxon>
        <taxon>Phascolarctobacterium</taxon>
    </lineage>
</organism>
<dbReference type="Gene3D" id="3.90.640.20">
    <property type="entry name" value="Heat-shock cognate protein, ATPase"/>
    <property type="match status" value="1"/>
</dbReference>
<protein>
    <recommendedName>
        <fullName evidence="2">DUF3298 domain-containing protein</fullName>
    </recommendedName>
</protein>
<dbReference type="InterPro" id="IPR021729">
    <property type="entry name" value="DUF3298"/>
</dbReference>
<comment type="caution">
    <text evidence="3">The sequence shown here is derived from an EMBL/GenBank/DDBJ whole genome shotgun (WGS) entry which is preliminary data.</text>
</comment>
<evidence type="ECO:0000256" key="1">
    <source>
        <dbReference type="SAM" id="SignalP"/>
    </source>
</evidence>
<feature type="chain" id="PRO_5013090030" description="DUF3298 domain-containing protein" evidence="1">
    <location>
        <begin position="21"/>
        <end position="201"/>
    </location>
</feature>
<reference evidence="3 4" key="1">
    <citation type="journal article" date="2016" name="Nat. Biotechnol.">
        <title>Measurement of bacterial replication rates in microbial communities.</title>
        <authorList>
            <person name="Brown C.T."/>
            <person name="Olm M.R."/>
            <person name="Thomas B.C."/>
            <person name="Banfield J.F."/>
        </authorList>
    </citation>
    <scope>NUCLEOTIDE SEQUENCE [LARGE SCALE GENOMIC DNA]</scope>
    <source>
        <strain evidence="3">46_33</strain>
    </source>
</reference>
<evidence type="ECO:0000313" key="4">
    <source>
        <dbReference type="Proteomes" id="UP000186777"/>
    </source>
</evidence>
<accession>A0A1Q6R903</accession>
<dbReference type="EMBL" id="MNTG01000007">
    <property type="protein sequence ID" value="OLA38829.1"/>
    <property type="molecule type" value="Genomic_DNA"/>
</dbReference>
<gene>
    <name evidence="3" type="ORF">BHW43_02800</name>
</gene>
<name>A0A1Q6R903_9FIRM</name>
<evidence type="ECO:0000313" key="3">
    <source>
        <dbReference type="EMBL" id="OLA38829.1"/>
    </source>
</evidence>